<dbReference type="Proteomes" id="UP000199527">
    <property type="component" value="Unassembled WGS sequence"/>
</dbReference>
<dbReference type="RefSeq" id="WP_090366055.1">
    <property type="nucleotide sequence ID" value="NZ_FNEM01000011.1"/>
</dbReference>
<gene>
    <name evidence="2" type="ORF">SAMN04488540_111109</name>
</gene>
<dbReference type="EMBL" id="FNEM01000011">
    <property type="protein sequence ID" value="SDJ67500.1"/>
    <property type="molecule type" value="Genomic_DNA"/>
</dbReference>
<evidence type="ECO:0008006" key="4">
    <source>
        <dbReference type="Google" id="ProtNLM"/>
    </source>
</evidence>
<dbReference type="AlphaFoldDB" id="A0A1G8VQM9"/>
<keyword evidence="1" id="KW-0732">Signal</keyword>
<evidence type="ECO:0000256" key="1">
    <source>
        <dbReference type="SAM" id="SignalP"/>
    </source>
</evidence>
<dbReference type="OrthoDB" id="7351136at2"/>
<evidence type="ECO:0000313" key="2">
    <source>
        <dbReference type="EMBL" id="SDJ67500.1"/>
    </source>
</evidence>
<proteinExistence type="predicted"/>
<feature type="chain" id="PRO_5011489768" description="DUF1579 domain-containing protein" evidence="1">
    <location>
        <begin position="19"/>
        <end position="164"/>
    </location>
</feature>
<evidence type="ECO:0000313" key="3">
    <source>
        <dbReference type="Proteomes" id="UP000199527"/>
    </source>
</evidence>
<organism evidence="2 3">
    <name type="scientific">Ferrimonas sediminum</name>
    <dbReference type="NCBI Taxonomy" id="718193"/>
    <lineage>
        <taxon>Bacteria</taxon>
        <taxon>Pseudomonadati</taxon>
        <taxon>Pseudomonadota</taxon>
        <taxon>Gammaproteobacteria</taxon>
        <taxon>Alteromonadales</taxon>
        <taxon>Ferrimonadaceae</taxon>
        <taxon>Ferrimonas</taxon>
    </lineage>
</organism>
<reference evidence="3" key="1">
    <citation type="submission" date="2016-10" db="EMBL/GenBank/DDBJ databases">
        <authorList>
            <person name="Varghese N."/>
            <person name="Submissions S."/>
        </authorList>
    </citation>
    <scope>NUCLEOTIDE SEQUENCE [LARGE SCALE GENOMIC DNA]</scope>
    <source>
        <strain evidence="3">DSM 23317</strain>
    </source>
</reference>
<accession>A0A1G8VQM9</accession>
<keyword evidence="3" id="KW-1185">Reference proteome</keyword>
<protein>
    <recommendedName>
        <fullName evidence="4">DUF1579 domain-containing protein</fullName>
    </recommendedName>
</protein>
<feature type="signal peptide" evidence="1">
    <location>
        <begin position="1"/>
        <end position="18"/>
    </location>
</feature>
<name>A0A1G8VQM9_9GAMM</name>
<sequence length="164" mass="18482">MRVLIACVLMALALPAYCWDLDPHLEPLRPFLGKVWRGEFSDSTPEKPVIDVSQWQPALQGKAVRITHSLNQGQYEGETLMVWDAQAGSIVFYYFTTAGFYTRGKAYSEDGVFYFHEKVAGSGDGIAEVKSEVRLVDGQMLQQAYYLKQGEWVKGHSAVYRAVH</sequence>